<comment type="catalytic activity">
    <reaction evidence="9 10">
        <text>L-glutamyl-tRNA(Gln) + L-glutamine + ATP + H2O = L-glutaminyl-tRNA(Gln) + L-glutamate + ADP + phosphate + H(+)</text>
        <dbReference type="Rhea" id="RHEA:17521"/>
        <dbReference type="Rhea" id="RHEA-COMP:9681"/>
        <dbReference type="Rhea" id="RHEA-COMP:9684"/>
        <dbReference type="ChEBI" id="CHEBI:15377"/>
        <dbReference type="ChEBI" id="CHEBI:15378"/>
        <dbReference type="ChEBI" id="CHEBI:29985"/>
        <dbReference type="ChEBI" id="CHEBI:30616"/>
        <dbReference type="ChEBI" id="CHEBI:43474"/>
        <dbReference type="ChEBI" id="CHEBI:58359"/>
        <dbReference type="ChEBI" id="CHEBI:78520"/>
        <dbReference type="ChEBI" id="CHEBI:78521"/>
        <dbReference type="ChEBI" id="CHEBI:456216"/>
    </reaction>
</comment>
<keyword evidence="3 10" id="KW-0436">Ligase</keyword>
<dbReference type="SUPFAM" id="SSF55931">
    <property type="entry name" value="Glutamine synthetase/guanido kinase"/>
    <property type="match status" value="1"/>
</dbReference>
<dbReference type="STRING" id="1618350.UR67_C0001G0127"/>
<evidence type="ECO:0000256" key="7">
    <source>
        <dbReference type="ARBA" id="ARBA00024799"/>
    </source>
</evidence>
<gene>
    <name evidence="10" type="primary">gatB</name>
    <name evidence="12" type="ORF">UR67_C0001G0127</name>
</gene>
<evidence type="ECO:0000259" key="11">
    <source>
        <dbReference type="SMART" id="SM00845"/>
    </source>
</evidence>
<dbReference type="NCBIfam" id="NF004012">
    <property type="entry name" value="PRK05477.1-2"/>
    <property type="match status" value="1"/>
</dbReference>
<dbReference type="InterPro" id="IPR017959">
    <property type="entry name" value="Asn/Gln-tRNA_amidoTrfase_suB/E"/>
</dbReference>
<dbReference type="InterPro" id="IPR006075">
    <property type="entry name" value="Asn/Gln-tRNA_Trfase_suB/E_cat"/>
</dbReference>
<dbReference type="AlphaFoldDB" id="A0A0G0BLC0"/>
<dbReference type="PANTHER" id="PTHR11659">
    <property type="entry name" value="GLUTAMYL-TRNA GLN AMIDOTRANSFERASE SUBUNIT B MITOCHONDRIAL AND PROKARYOTIC PET112-RELATED"/>
    <property type="match status" value="1"/>
</dbReference>
<organism evidence="12 13">
    <name type="scientific">candidate division CPR3 bacterium GW2011_GWF2_35_18</name>
    <dbReference type="NCBI Taxonomy" id="1618350"/>
    <lineage>
        <taxon>Bacteria</taxon>
        <taxon>Bacteria division CPR3</taxon>
    </lineage>
</organism>
<dbReference type="InterPro" id="IPR014746">
    <property type="entry name" value="Gln_synth/guanido_kin_cat_dom"/>
</dbReference>
<dbReference type="Gene3D" id="1.10.10.410">
    <property type="match status" value="1"/>
</dbReference>
<accession>A0A0G0BLC0</accession>
<dbReference type="PATRIC" id="fig|1618350.3.peg.134"/>
<name>A0A0G0BLC0_UNCC3</name>
<evidence type="ECO:0000313" key="12">
    <source>
        <dbReference type="EMBL" id="KKP70218.1"/>
    </source>
</evidence>
<dbReference type="GO" id="GO:0016740">
    <property type="term" value="F:transferase activity"/>
    <property type="evidence" value="ECO:0007669"/>
    <property type="project" value="UniProtKB-KW"/>
</dbReference>
<dbReference type="SMART" id="SM00845">
    <property type="entry name" value="GatB_Yqey"/>
    <property type="match status" value="1"/>
</dbReference>
<dbReference type="InterPro" id="IPR042114">
    <property type="entry name" value="GatB_C_1"/>
</dbReference>
<dbReference type="InterPro" id="IPR018027">
    <property type="entry name" value="Asn/Gln_amidotransferase"/>
</dbReference>
<dbReference type="HAMAP" id="MF_00121">
    <property type="entry name" value="GatB"/>
    <property type="match status" value="1"/>
</dbReference>
<comment type="similarity">
    <text evidence="1 10">Belongs to the GatB/GatE family. GatB subfamily.</text>
</comment>
<comment type="function">
    <text evidence="7 10">Allows the formation of correctly charged Asn-tRNA(Asn) or Gln-tRNA(Gln) through the transamidation of misacylated Asp-tRNA(Asn) or Glu-tRNA(Gln) in organisms which lack either or both of asparaginyl-tRNA or glutaminyl-tRNA synthetases. The reaction takes place in the presence of glutamine and ATP through an activated phospho-Asp-tRNA(Asn) or phospho-Glu-tRNA(Gln).</text>
</comment>
<dbReference type="EC" id="6.3.5.-" evidence="10"/>
<dbReference type="NCBIfam" id="TIGR00133">
    <property type="entry name" value="gatB"/>
    <property type="match status" value="1"/>
</dbReference>
<sequence length="490" mass="55673">MSNYEPVIGLEIHVQLNTKSKMFCRCGTDYRDDLPNTHCCPTCLGLPGALPVPNKKAIQDVILMGLALDCEINKNSYFARKNYFYPDLPKGYQITQYDKPFCHDGKLVVNDKTVGITRIHLEEDTGKSMHITEKGGEEYTLLDFNKSGIPLMELVTEPDFRKAEDVFDFAKKIRQIVRYLDISDGDMEKGNLRVEPNISVRKVGEKGLPKYKVEIKNLNSFTSLKRGVEFEVKRQISILEKGEIPIQETRGWNDDKQSTYTQRIKEEAHDYRYFPEPDIPPIELKESKQAKDNTDEIYLDEIRNKLPELPNIKVGRFVKDFGITEYDAQVLTEEIEIAKWFEESVKSLKDKKHGKKVANWIITEIMGSSQYQLSGVNKLKIQPLQLADLVTNVEDGKISRPSGKEILNILLTEGGDIEEIIQNKGLEQVSDTGALEEVVKKVIVANPKPVADYKVGKKASLQFLIGMVMRETKGKADVKIVNQKLTELLG</sequence>
<evidence type="ECO:0000256" key="9">
    <source>
        <dbReference type="ARBA" id="ARBA00047913"/>
    </source>
</evidence>
<evidence type="ECO:0000256" key="3">
    <source>
        <dbReference type="ARBA" id="ARBA00022598"/>
    </source>
</evidence>
<dbReference type="InterPro" id="IPR004413">
    <property type="entry name" value="GatB"/>
</dbReference>
<dbReference type="NCBIfam" id="NF004014">
    <property type="entry name" value="PRK05477.1-4"/>
    <property type="match status" value="1"/>
</dbReference>
<evidence type="ECO:0000256" key="5">
    <source>
        <dbReference type="ARBA" id="ARBA00022840"/>
    </source>
</evidence>
<dbReference type="Proteomes" id="UP000034581">
    <property type="component" value="Unassembled WGS sequence"/>
</dbReference>
<keyword evidence="6 10" id="KW-0648">Protein biosynthesis</keyword>
<feature type="domain" description="Asn/Gln amidotransferase" evidence="11">
    <location>
        <begin position="339"/>
        <end position="489"/>
    </location>
</feature>
<keyword evidence="12" id="KW-0808">Transferase</keyword>
<dbReference type="GO" id="GO:0050567">
    <property type="term" value="F:glutaminyl-tRNA synthase (glutamine-hydrolyzing) activity"/>
    <property type="evidence" value="ECO:0007669"/>
    <property type="project" value="UniProtKB-UniRule"/>
</dbReference>
<dbReference type="GO" id="GO:0070681">
    <property type="term" value="P:glutaminyl-tRNAGln biosynthesis via transamidation"/>
    <property type="evidence" value="ECO:0007669"/>
    <property type="project" value="TreeGrafter"/>
</dbReference>
<comment type="catalytic activity">
    <reaction evidence="8 10">
        <text>L-aspartyl-tRNA(Asn) + L-glutamine + ATP + H2O = L-asparaginyl-tRNA(Asn) + L-glutamate + ADP + phosphate + 2 H(+)</text>
        <dbReference type="Rhea" id="RHEA:14513"/>
        <dbReference type="Rhea" id="RHEA-COMP:9674"/>
        <dbReference type="Rhea" id="RHEA-COMP:9677"/>
        <dbReference type="ChEBI" id="CHEBI:15377"/>
        <dbReference type="ChEBI" id="CHEBI:15378"/>
        <dbReference type="ChEBI" id="CHEBI:29985"/>
        <dbReference type="ChEBI" id="CHEBI:30616"/>
        <dbReference type="ChEBI" id="CHEBI:43474"/>
        <dbReference type="ChEBI" id="CHEBI:58359"/>
        <dbReference type="ChEBI" id="CHEBI:78515"/>
        <dbReference type="ChEBI" id="CHEBI:78516"/>
        <dbReference type="ChEBI" id="CHEBI:456216"/>
    </reaction>
</comment>
<dbReference type="InterPro" id="IPR023168">
    <property type="entry name" value="GatB_Yqey_C_2"/>
</dbReference>
<dbReference type="Pfam" id="PF02637">
    <property type="entry name" value="GatB_Yqey"/>
    <property type="match status" value="1"/>
</dbReference>
<dbReference type="GO" id="GO:0006412">
    <property type="term" value="P:translation"/>
    <property type="evidence" value="ECO:0007669"/>
    <property type="project" value="UniProtKB-UniRule"/>
</dbReference>
<keyword evidence="4 10" id="KW-0547">Nucleotide-binding</keyword>
<dbReference type="GO" id="GO:0005524">
    <property type="term" value="F:ATP binding"/>
    <property type="evidence" value="ECO:0007669"/>
    <property type="project" value="UniProtKB-KW"/>
</dbReference>
<dbReference type="SUPFAM" id="SSF89095">
    <property type="entry name" value="GatB/YqeY motif"/>
    <property type="match status" value="1"/>
</dbReference>
<dbReference type="GO" id="GO:0050566">
    <property type="term" value="F:asparaginyl-tRNA synthase (glutamine-hydrolyzing) activity"/>
    <property type="evidence" value="ECO:0007669"/>
    <property type="project" value="RHEA"/>
</dbReference>
<comment type="subunit">
    <text evidence="2 10">Heterotrimer of A, B and C subunits.</text>
</comment>
<proteinExistence type="inferred from homology"/>
<evidence type="ECO:0000256" key="1">
    <source>
        <dbReference type="ARBA" id="ARBA00005306"/>
    </source>
</evidence>
<dbReference type="Pfam" id="PF02934">
    <property type="entry name" value="GatB_N"/>
    <property type="match status" value="1"/>
</dbReference>
<evidence type="ECO:0000256" key="2">
    <source>
        <dbReference type="ARBA" id="ARBA00011123"/>
    </source>
</evidence>
<evidence type="ECO:0000256" key="10">
    <source>
        <dbReference type="HAMAP-Rule" id="MF_00121"/>
    </source>
</evidence>
<evidence type="ECO:0000256" key="8">
    <source>
        <dbReference type="ARBA" id="ARBA00047380"/>
    </source>
</evidence>
<dbReference type="EMBL" id="LBQB01000001">
    <property type="protein sequence ID" value="KKP70218.1"/>
    <property type="molecule type" value="Genomic_DNA"/>
</dbReference>
<comment type="caution">
    <text evidence="12">The sequence shown here is derived from an EMBL/GenBank/DDBJ whole genome shotgun (WGS) entry which is preliminary data.</text>
</comment>
<evidence type="ECO:0000256" key="4">
    <source>
        <dbReference type="ARBA" id="ARBA00022741"/>
    </source>
</evidence>
<dbReference type="InterPro" id="IPR003789">
    <property type="entry name" value="Asn/Gln_tRNA_amidoTrase-B-like"/>
</dbReference>
<evidence type="ECO:0000256" key="6">
    <source>
        <dbReference type="ARBA" id="ARBA00022917"/>
    </source>
</evidence>
<dbReference type="FunFam" id="1.10.10.410:FF:000001">
    <property type="entry name" value="Aspartyl/glutamyl-tRNA(Asn/Gln) amidotransferase subunit B"/>
    <property type="match status" value="1"/>
</dbReference>
<dbReference type="PANTHER" id="PTHR11659:SF0">
    <property type="entry name" value="GLUTAMYL-TRNA(GLN) AMIDOTRANSFERASE SUBUNIT B, MITOCHONDRIAL"/>
    <property type="match status" value="1"/>
</dbReference>
<dbReference type="Gene3D" id="1.10.150.380">
    <property type="entry name" value="GatB domain, N-terminal subdomain"/>
    <property type="match status" value="1"/>
</dbReference>
<reference evidence="12 13" key="1">
    <citation type="journal article" date="2015" name="Nature">
        <title>rRNA introns, odd ribosomes, and small enigmatic genomes across a large radiation of phyla.</title>
        <authorList>
            <person name="Brown C.T."/>
            <person name="Hug L.A."/>
            <person name="Thomas B.C."/>
            <person name="Sharon I."/>
            <person name="Castelle C.J."/>
            <person name="Singh A."/>
            <person name="Wilkins M.J."/>
            <person name="Williams K.H."/>
            <person name="Banfield J.F."/>
        </authorList>
    </citation>
    <scope>NUCLEOTIDE SEQUENCE [LARGE SCALE GENOMIC DNA]</scope>
</reference>
<evidence type="ECO:0000313" key="13">
    <source>
        <dbReference type="Proteomes" id="UP000034581"/>
    </source>
</evidence>
<keyword evidence="5 10" id="KW-0067">ATP-binding</keyword>
<protein>
    <recommendedName>
        <fullName evidence="10">Aspartyl/glutamyl-tRNA(Asn/Gln) amidotransferase subunit B</fullName>
        <shortName evidence="10">Asp/Glu-ADT subunit B</shortName>
        <ecNumber evidence="10">6.3.5.-</ecNumber>
    </recommendedName>
</protein>